<evidence type="ECO:0000313" key="4">
    <source>
        <dbReference type="Proteomes" id="UP000291343"/>
    </source>
</evidence>
<feature type="signal peptide" evidence="2">
    <location>
        <begin position="1"/>
        <end position="26"/>
    </location>
</feature>
<feature type="region of interest" description="Disordered" evidence="1">
    <location>
        <begin position="150"/>
        <end position="172"/>
    </location>
</feature>
<gene>
    <name evidence="3" type="ORF">LSTR_LSTR014656</name>
</gene>
<comment type="caution">
    <text evidence="3">The sequence shown here is derived from an EMBL/GenBank/DDBJ whole genome shotgun (WGS) entry which is preliminary data.</text>
</comment>
<feature type="region of interest" description="Disordered" evidence="1">
    <location>
        <begin position="108"/>
        <end position="129"/>
    </location>
</feature>
<feature type="region of interest" description="Disordered" evidence="1">
    <location>
        <begin position="212"/>
        <end position="244"/>
    </location>
</feature>
<evidence type="ECO:0000256" key="1">
    <source>
        <dbReference type="SAM" id="MobiDB-lite"/>
    </source>
</evidence>
<feature type="compositionally biased region" description="Pro residues" evidence="1">
    <location>
        <begin position="232"/>
        <end position="244"/>
    </location>
</feature>
<evidence type="ECO:0000313" key="3">
    <source>
        <dbReference type="EMBL" id="RZF33393.1"/>
    </source>
</evidence>
<organism evidence="3 4">
    <name type="scientific">Laodelphax striatellus</name>
    <name type="common">Small brown planthopper</name>
    <name type="synonym">Delphax striatella</name>
    <dbReference type="NCBI Taxonomy" id="195883"/>
    <lineage>
        <taxon>Eukaryota</taxon>
        <taxon>Metazoa</taxon>
        <taxon>Ecdysozoa</taxon>
        <taxon>Arthropoda</taxon>
        <taxon>Hexapoda</taxon>
        <taxon>Insecta</taxon>
        <taxon>Pterygota</taxon>
        <taxon>Neoptera</taxon>
        <taxon>Paraneoptera</taxon>
        <taxon>Hemiptera</taxon>
        <taxon>Auchenorrhyncha</taxon>
        <taxon>Fulgoroidea</taxon>
        <taxon>Delphacidae</taxon>
        <taxon>Criomorphinae</taxon>
        <taxon>Laodelphax</taxon>
    </lineage>
</organism>
<feature type="compositionally biased region" description="Basic and acidic residues" evidence="1">
    <location>
        <begin position="156"/>
        <end position="172"/>
    </location>
</feature>
<feature type="chain" id="PRO_5019869176" evidence="2">
    <location>
        <begin position="27"/>
        <end position="288"/>
    </location>
</feature>
<dbReference type="AlphaFoldDB" id="A0A482WIR8"/>
<accession>A0A482WIR8</accession>
<proteinExistence type="predicted"/>
<reference evidence="3 4" key="1">
    <citation type="journal article" date="2017" name="Gigascience">
        <title>Genome sequence of the small brown planthopper, Laodelphax striatellus.</title>
        <authorList>
            <person name="Zhu J."/>
            <person name="Jiang F."/>
            <person name="Wang X."/>
            <person name="Yang P."/>
            <person name="Bao Y."/>
            <person name="Zhao W."/>
            <person name="Wang W."/>
            <person name="Lu H."/>
            <person name="Wang Q."/>
            <person name="Cui N."/>
            <person name="Li J."/>
            <person name="Chen X."/>
            <person name="Luo L."/>
            <person name="Yu J."/>
            <person name="Kang L."/>
            <person name="Cui F."/>
        </authorList>
    </citation>
    <scope>NUCLEOTIDE SEQUENCE [LARGE SCALE GENOMIC DNA]</scope>
    <source>
        <strain evidence="3">Lst14</strain>
    </source>
</reference>
<keyword evidence="2" id="KW-0732">Signal</keyword>
<dbReference type="EMBL" id="QKKF02034159">
    <property type="protein sequence ID" value="RZF33393.1"/>
    <property type="molecule type" value="Genomic_DNA"/>
</dbReference>
<evidence type="ECO:0000256" key="2">
    <source>
        <dbReference type="SAM" id="SignalP"/>
    </source>
</evidence>
<dbReference type="InParanoid" id="A0A482WIR8"/>
<sequence>MSQRAKCPTALSLELSSLAISQLVFCVGWVDGRCRRDAMWLEMTPVGYCEGGGGCSTGAGLRHSASFSCLSGHGGGGGGRPHRARTATLPAADTDYGFVRGPYKLRHGVVPEEDESGGGRVTGGGANSGSIRDVLLKKSASLLSPTAWWSARRTRASKDSAPRDEPPPSDQRRWRSLGALLRAPGPPAPLPMMHQPPAQSFYLLDDFLRPAGSRRRDKPNTSSSDSLELSSPVPPPVPPPPPPLRLLGYRKSCECVQCGRGRDYALLNSQTHLRFPTLSVNYRNLAAF</sequence>
<keyword evidence="4" id="KW-1185">Reference proteome</keyword>
<dbReference type="OrthoDB" id="6630105at2759"/>
<protein>
    <submittedName>
        <fullName evidence="3">Uncharacterized protein</fullName>
    </submittedName>
</protein>
<name>A0A482WIR8_LAOST</name>
<feature type="compositionally biased region" description="Gly residues" evidence="1">
    <location>
        <begin position="118"/>
        <end position="127"/>
    </location>
</feature>
<feature type="compositionally biased region" description="Low complexity" evidence="1">
    <location>
        <begin position="222"/>
        <end position="231"/>
    </location>
</feature>
<dbReference type="Proteomes" id="UP000291343">
    <property type="component" value="Unassembled WGS sequence"/>
</dbReference>